<feature type="domain" description="YknX-like C-terminal permuted SH3-like" evidence="4">
    <location>
        <begin position="297"/>
        <end position="362"/>
    </location>
</feature>
<dbReference type="GO" id="GO:1990281">
    <property type="term" value="C:efflux pump complex"/>
    <property type="evidence" value="ECO:0007669"/>
    <property type="project" value="TreeGrafter"/>
</dbReference>
<dbReference type="Gene3D" id="2.40.420.20">
    <property type="match status" value="1"/>
</dbReference>
<evidence type="ECO:0000259" key="2">
    <source>
        <dbReference type="Pfam" id="PF25954"/>
    </source>
</evidence>
<dbReference type="Gene3D" id="1.10.287.470">
    <property type="entry name" value="Helix hairpin bin"/>
    <property type="match status" value="1"/>
</dbReference>
<organism evidence="5 6">
    <name type="scientific">Pelotomaculum isophthalicicum JI</name>
    <dbReference type="NCBI Taxonomy" id="947010"/>
    <lineage>
        <taxon>Bacteria</taxon>
        <taxon>Bacillati</taxon>
        <taxon>Bacillota</taxon>
        <taxon>Clostridia</taxon>
        <taxon>Eubacteriales</taxon>
        <taxon>Desulfotomaculaceae</taxon>
        <taxon>Pelotomaculum</taxon>
    </lineage>
</organism>
<dbReference type="PANTHER" id="PTHR30469">
    <property type="entry name" value="MULTIDRUG RESISTANCE PROTEIN MDTA"/>
    <property type="match status" value="1"/>
</dbReference>
<protein>
    <submittedName>
        <fullName evidence="5">Efflux RND transporter periplasmic adaptor subunit</fullName>
    </submittedName>
</protein>
<evidence type="ECO:0000313" key="5">
    <source>
        <dbReference type="EMBL" id="MDF9408413.1"/>
    </source>
</evidence>
<dbReference type="Pfam" id="PF25989">
    <property type="entry name" value="YknX_C"/>
    <property type="match status" value="1"/>
</dbReference>
<dbReference type="Pfam" id="PF25954">
    <property type="entry name" value="Beta-barrel_RND_2"/>
    <property type="match status" value="1"/>
</dbReference>
<name>A0A9X4JW35_9FIRM</name>
<evidence type="ECO:0000259" key="4">
    <source>
        <dbReference type="Pfam" id="PF25989"/>
    </source>
</evidence>
<dbReference type="RefSeq" id="WP_277443735.1">
    <property type="nucleotide sequence ID" value="NZ_JAKOAV010000013.1"/>
</dbReference>
<sequence>MQGKWKKWLWIPVMLVLAFGLFKVSDYLKKDKQVDTASDLSTQMVEAKEAVKVMKEETLSYTGTIEAADEAVISAKIAGRVSQVNVENGAAVASGTTLVSLESQEYINAVTINRAIQQKADVNLSTVKANYQRIKTLYESGAVSKKDFEDIEVSLKLAEAEVSSATASLANAEESLRNCTVSSPIGGVVADRNVSTGQVLSPGAPIMLIKNISDVYMVISVEQKDLAGITRGMEAVVTLDSLPGRKFTGTVEIINPSANKSARVFETKIKINNNDNLLKPGMFAKAELKTGKTGEILAVPQNALTGKEGMFFVFTAEGDKANRRQVEIGQVVDQLVEIKSGLTEGQKVIVTNVNKLKDQDSIKISN</sequence>
<dbReference type="FunFam" id="2.40.30.170:FF:000010">
    <property type="entry name" value="Efflux RND transporter periplasmic adaptor subunit"/>
    <property type="match status" value="1"/>
</dbReference>
<evidence type="ECO:0000313" key="6">
    <source>
        <dbReference type="Proteomes" id="UP001154312"/>
    </source>
</evidence>
<comment type="similarity">
    <text evidence="1">Belongs to the membrane fusion protein (MFP) (TC 8.A.1) family.</text>
</comment>
<proteinExistence type="inferred from homology"/>
<dbReference type="Proteomes" id="UP001154312">
    <property type="component" value="Unassembled WGS sequence"/>
</dbReference>
<dbReference type="Gene3D" id="2.40.30.170">
    <property type="match status" value="1"/>
</dbReference>
<accession>A0A9X4JW35</accession>
<dbReference type="NCBIfam" id="TIGR01730">
    <property type="entry name" value="RND_mfp"/>
    <property type="match status" value="1"/>
</dbReference>
<dbReference type="AlphaFoldDB" id="A0A9X4JW35"/>
<dbReference type="GO" id="GO:0015562">
    <property type="term" value="F:efflux transmembrane transporter activity"/>
    <property type="evidence" value="ECO:0007669"/>
    <property type="project" value="TreeGrafter"/>
</dbReference>
<dbReference type="InterPro" id="IPR006143">
    <property type="entry name" value="RND_pump_MFP"/>
</dbReference>
<dbReference type="EMBL" id="JAKOAV010000013">
    <property type="protein sequence ID" value="MDF9408413.1"/>
    <property type="molecule type" value="Genomic_DNA"/>
</dbReference>
<evidence type="ECO:0000259" key="3">
    <source>
        <dbReference type="Pfam" id="PF25973"/>
    </source>
</evidence>
<dbReference type="SUPFAM" id="SSF111369">
    <property type="entry name" value="HlyD-like secretion proteins"/>
    <property type="match status" value="1"/>
</dbReference>
<dbReference type="Pfam" id="PF25973">
    <property type="entry name" value="BSH_CzcB"/>
    <property type="match status" value="1"/>
</dbReference>
<dbReference type="PANTHER" id="PTHR30469:SF15">
    <property type="entry name" value="HLYD FAMILY OF SECRETION PROTEINS"/>
    <property type="match status" value="1"/>
</dbReference>
<reference evidence="5" key="1">
    <citation type="submission" date="2022-02" db="EMBL/GenBank/DDBJ databases">
        <authorList>
            <person name="Leng L."/>
        </authorList>
    </citation>
    <scope>NUCLEOTIDE SEQUENCE</scope>
    <source>
        <strain evidence="5">JI</strain>
    </source>
</reference>
<evidence type="ECO:0000256" key="1">
    <source>
        <dbReference type="ARBA" id="ARBA00009477"/>
    </source>
</evidence>
<gene>
    <name evidence="5" type="ORF">L7E55_08585</name>
</gene>
<comment type="caution">
    <text evidence="5">The sequence shown here is derived from an EMBL/GenBank/DDBJ whole genome shotgun (WGS) entry which is preliminary data.</text>
</comment>
<dbReference type="InterPro" id="IPR058647">
    <property type="entry name" value="BSH_CzcB-like"/>
</dbReference>
<dbReference type="InterPro" id="IPR058637">
    <property type="entry name" value="YknX-like_C"/>
</dbReference>
<dbReference type="Gene3D" id="2.40.50.100">
    <property type="match status" value="1"/>
</dbReference>
<feature type="domain" description="CusB-like beta-barrel" evidence="2">
    <location>
        <begin position="215"/>
        <end position="290"/>
    </location>
</feature>
<keyword evidence="6" id="KW-1185">Reference proteome</keyword>
<dbReference type="InterPro" id="IPR058792">
    <property type="entry name" value="Beta-barrel_RND_2"/>
</dbReference>
<feature type="domain" description="CzcB-like barrel-sandwich hybrid" evidence="3">
    <location>
        <begin position="71"/>
        <end position="209"/>
    </location>
</feature>